<dbReference type="AlphaFoldDB" id="A0A448XBV0"/>
<comment type="caution">
    <text evidence="2">The sequence shown here is derived from an EMBL/GenBank/DDBJ whole genome shotgun (WGS) entry which is preliminary data.</text>
</comment>
<feature type="region of interest" description="Disordered" evidence="1">
    <location>
        <begin position="1"/>
        <end position="76"/>
    </location>
</feature>
<feature type="compositionally biased region" description="Polar residues" evidence="1">
    <location>
        <begin position="32"/>
        <end position="48"/>
    </location>
</feature>
<organism evidence="2 3">
    <name type="scientific">Protopolystoma xenopodis</name>
    <dbReference type="NCBI Taxonomy" id="117903"/>
    <lineage>
        <taxon>Eukaryota</taxon>
        <taxon>Metazoa</taxon>
        <taxon>Spiralia</taxon>
        <taxon>Lophotrochozoa</taxon>
        <taxon>Platyhelminthes</taxon>
        <taxon>Monogenea</taxon>
        <taxon>Polyopisthocotylea</taxon>
        <taxon>Polystomatidea</taxon>
        <taxon>Polystomatidae</taxon>
        <taxon>Protopolystoma</taxon>
    </lineage>
</organism>
<evidence type="ECO:0000256" key="1">
    <source>
        <dbReference type="SAM" id="MobiDB-lite"/>
    </source>
</evidence>
<accession>A0A448XBV0</accession>
<dbReference type="Proteomes" id="UP000784294">
    <property type="component" value="Unassembled WGS sequence"/>
</dbReference>
<keyword evidence="3" id="KW-1185">Reference proteome</keyword>
<proteinExistence type="predicted"/>
<evidence type="ECO:0000313" key="3">
    <source>
        <dbReference type="Proteomes" id="UP000784294"/>
    </source>
</evidence>
<protein>
    <submittedName>
        <fullName evidence="2">Uncharacterized protein</fullName>
    </submittedName>
</protein>
<name>A0A448XBV0_9PLAT</name>
<evidence type="ECO:0000313" key="2">
    <source>
        <dbReference type="EMBL" id="VEL32987.1"/>
    </source>
</evidence>
<gene>
    <name evidence="2" type="ORF">PXEA_LOCUS26427</name>
</gene>
<reference evidence="2" key="1">
    <citation type="submission" date="2018-11" db="EMBL/GenBank/DDBJ databases">
        <authorList>
            <consortium name="Pathogen Informatics"/>
        </authorList>
    </citation>
    <scope>NUCLEOTIDE SEQUENCE</scope>
</reference>
<dbReference type="EMBL" id="CAAALY010244982">
    <property type="protein sequence ID" value="VEL32987.1"/>
    <property type="molecule type" value="Genomic_DNA"/>
</dbReference>
<sequence length="76" mass="8045">MHDSPALCPTGSRPIQLPHVASSLGKSERGTKSTQEYFKAVTPSTDNLRPTAPLMPSLPSGTRHCPLAPTPHSSIV</sequence>